<comment type="function">
    <text evidence="13">Is responsible for the charging of tRNA(Phe) with phenylalanine in mitochondrial translation.</text>
</comment>
<keyword evidence="6" id="KW-0067">ATP-binding</keyword>
<dbReference type="PROSITE" id="PS50862">
    <property type="entry name" value="AA_TRNA_LIGASE_II"/>
    <property type="match status" value="1"/>
</dbReference>
<dbReference type="GO" id="GO:0005524">
    <property type="term" value="F:ATP binding"/>
    <property type="evidence" value="ECO:0007669"/>
    <property type="project" value="UniProtKB-KW"/>
</dbReference>
<evidence type="ECO:0000259" key="15">
    <source>
        <dbReference type="PROSITE" id="PS50862"/>
    </source>
</evidence>
<dbReference type="PANTHER" id="PTHR11538">
    <property type="entry name" value="PHENYLALANYL-TRNA SYNTHETASE"/>
    <property type="match status" value="1"/>
</dbReference>
<evidence type="ECO:0000256" key="4">
    <source>
        <dbReference type="ARBA" id="ARBA00022598"/>
    </source>
</evidence>
<dbReference type="EC" id="6.1.1.20" evidence="3"/>
<dbReference type="GO" id="GO:0005759">
    <property type="term" value="C:mitochondrial matrix"/>
    <property type="evidence" value="ECO:0007669"/>
    <property type="project" value="UniProtKB-SubCell"/>
</dbReference>
<dbReference type="RefSeq" id="XP_008082056.1">
    <property type="nucleotide sequence ID" value="XM_008083865.1"/>
</dbReference>
<evidence type="ECO:0000256" key="6">
    <source>
        <dbReference type="ARBA" id="ARBA00022840"/>
    </source>
</evidence>
<keyword evidence="18" id="KW-1185">Reference proteome</keyword>
<proteinExistence type="inferred from homology"/>
<sequence>MVLRGDLRAAANAGITRQASASAFPGKITLGGKEYQKDNWFNVPDSIANSLTRELHNTPDHPISITRSIVESKFPSPTFKHYNKFFPVVSTHENFDSLGFPADHPGRSKTDTYYVNEKTVLRTHTSAHELAIFGANESVGYTCSADVYRRDAIDKTHYPIFHQMEGARMWDRRKAPGGNIVQAVWDDISNLPTHDMIVEDPNPPTHPERNPLQHGHSHDEAEAIAAHLKRSLELMVVEIFSRAKTAAIAADPNYHDEPLKVRWIEAYFPWTSPSWELEIFWQGDWLEVLGCGVVKQELLENAGVPSQLGWAFGIGLERIAMLLFEIPDIRLFWSQDARFLDQFKGVSSDLTSLKRYVPFSKYPACYKDVAFWLQPSSSSTTSAAGGLAPVQSFHENDVMEIVREIGGDVVEDVRKTDEFTHPKTGRKSLCYRINYRSLERTLTNEEANEFHEQVRAALARRLGVVLR</sequence>
<evidence type="ECO:0000256" key="2">
    <source>
        <dbReference type="ARBA" id="ARBA00008226"/>
    </source>
</evidence>
<dbReference type="Pfam" id="PF03147">
    <property type="entry name" value="FDX-ACB"/>
    <property type="match status" value="1"/>
</dbReference>
<feature type="domain" description="FDX-ACB" evidence="16">
    <location>
        <begin position="360"/>
        <end position="467"/>
    </location>
</feature>
<dbReference type="InterPro" id="IPR006195">
    <property type="entry name" value="aa-tRNA-synth_II"/>
</dbReference>
<dbReference type="GO" id="GO:0070156">
    <property type="term" value="P:mitochondrial phenylalanyl-tRNA aminoacylation"/>
    <property type="evidence" value="ECO:0007669"/>
    <property type="project" value="EnsemblFungi"/>
</dbReference>
<dbReference type="STRING" id="1116229.S3CYG1"/>
<dbReference type="PROSITE" id="PS51447">
    <property type="entry name" value="FDX_ACB"/>
    <property type="match status" value="1"/>
</dbReference>
<reference evidence="17 18" key="1">
    <citation type="journal article" date="2013" name="BMC Genomics">
        <title>Genomics-driven discovery of the pneumocandin biosynthetic gene cluster in the fungus Glarea lozoyensis.</title>
        <authorList>
            <person name="Chen L."/>
            <person name="Yue Q."/>
            <person name="Zhang X."/>
            <person name="Xiang M."/>
            <person name="Wang C."/>
            <person name="Li S."/>
            <person name="Che Y."/>
            <person name="Ortiz-Lopez F.J."/>
            <person name="Bills G.F."/>
            <person name="Liu X."/>
            <person name="An Z."/>
        </authorList>
    </citation>
    <scope>NUCLEOTIDE SEQUENCE [LARGE SCALE GENOMIC DNA]</scope>
    <source>
        <strain evidence="18">ATCC 20868 / MF5171</strain>
    </source>
</reference>
<evidence type="ECO:0000256" key="9">
    <source>
        <dbReference type="ARBA" id="ARBA00023128"/>
    </source>
</evidence>
<evidence type="ECO:0000256" key="7">
    <source>
        <dbReference type="ARBA" id="ARBA00022917"/>
    </source>
</evidence>
<gene>
    <name evidence="17" type="ORF">GLAREA_03612</name>
</gene>
<dbReference type="InterPro" id="IPR004530">
    <property type="entry name" value="Phe-tRNA-synth_IIc_mito"/>
</dbReference>
<dbReference type="PANTHER" id="PTHR11538:SF41">
    <property type="entry name" value="PHENYLALANINE--TRNA LIGASE, MITOCHONDRIAL"/>
    <property type="match status" value="1"/>
</dbReference>
<comment type="subcellular location">
    <subcellularLocation>
        <location evidence="1">Mitochondrion matrix</location>
    </subcellularLocation>
</comment>
<name>S3CYG1_GLAL2</name>
<evidence type="ECO:0000256" key="12">
    <source>
        <dbReference type="ARBA" id="ARBA00049255"/>
    </source>
</evidence>
<evidence type="ECO:0000313" key="17">
    <source>
        <dbReference type="EMBL" id="EPE30645.1"/>
    </source>
</evidence>
<evidence type="ECO:0000256" key="3">
    <source>
        <dbReference type="ARBA" id="ARBA00012814"/>
    </source>
</evidence>
<dbReference type="Proteomes" id="UP000016922">
    <property type="component" value="Unassembled WGS sequence"/>
</dbReference>
<dbReference type="Gene3D" id="3.30.70.380">
    <property type="entry name" value="Ferrodoxin-fold anticodon-binding domain"/>
    <property type="match status" value="1"/>
</dbReference>
<keyword evidence="5" id="KW-0547">Nucleotide-binding</keyword>
<dbReference type="HOGENOM" id="CLU_022696_0_1_1"/>
<comment type="similarity">
    <text evidence="2">Belongs to the class-II aminoacyl-tRNA synthetase family.</text>
</comment>
<dbReference type="InterPro" id="IPR005121">
    <property type="entry name" value="Fdx_antiC-bd"/>
</dbReference>
<comment type="catalytic activity">
    <reaction evidence="12">
        <text>tRNA(Phe) + L-phenylalanine + ATP = L-phenylalanyl-tRNA(Phe) + AMP + diphosphate + H(+)</text>
        <dbReference type="Rhea" id="RHEA:19413"/>
        <dbReference type="Rhea" id="RHEA-COMP:9668"/>
        <dbReference type="Rhea" id="RHEA-COMP:9699"/>
        <dbReference type="ChEBI" id="CHEBI:15378"/>
        <dbReference type="ChEBI" id="CHEBI:30616"/>
        <dbReference type="ChEBI" id="CHEBI:33019"/>
        <dbReference type="ChEBI" id="CHEBI:58095"/>
        <dbReference type="ChEBI" id="CHEBI:78442"/>
        <dbReference type="ChEBI" id="CHEBI:78531"/>
        <dbReference type="ChEBI" id="CHEBI:456215"/>
        <dbReference type="EC" id="6.1.1.20"/>
    </reaction>
</comment>
<organism evidence="17 18">
    <name type="scientific">Glarea lozoyensis (strain ATCC 20868 / MF5171)</name>
    <dbReference type="NCBI Taxonomy" id="1116229"/>
    <lineage>
        <taxon>Eukaryota</taxon>
        <taxon>Fungi</taxon>
        <taxon>Dikarya</taxon>
        <taxon>Ascomycota</taxon>
        <taxon>Pezizomycotina</taxon>
        <taxon>Leotiomycetes</taxon>
        <taxon>Helotiales</taxon>
        <taxon>Helotiaceae</taxon>
        <taxon>Glarea</taxon>
    </lineage>
</organism>
<keyword evidence="7" id="KW-0648">Protein biosynthesis</keyword>
<dbReference type="Gene3D" id="3.30.930.10">
    <property type="entry name" value="Bira Bifunctional Protein, Domain 2"/>
    <property type="match status" value="1"/>
</dbReference>
<dbReference type="InterPro" id="IPR045864">
    <property type="entry name" value="aa-tRNA-synth_II/BPL/LPL"/>
</dbReference>
<evidence type="ECO:0000256" key="10">
    <source>
        <dbReference type="ARBA" id="ARBA00023146"/>
    </source>
</evidence>
<keyword evidence="10" id="KW-0030">Aminoacyl-tRNA synthetase</keyword>
<dbReference type="SMART" id="SM00896">
    <property type="entry name" value="FDX-ACB"/>
    <property type="match status" value="1"/>
</dbReference>
<feature type="domain" description="Aminoacyl-transfer RNA synthetases class-II family profile" evidence="15">
    <location>
        <begin position="145"/>
        <end position="358"/>
    </location>
</feature>
<dbReference type="Pfam" id="PF01409">
    <property type="entry name" value="tRNA-synt_2d"/>
    <property type="match status" value="2"/>
</dbReference>
<dbReference type="InterPro" id="IPR036690">
    <property type="entry name" value="Fdx_antiC-bd_sf"/>
</dbReference>
<evidence type="ECO:0000256" key="13">
    <source>
        <dbReference type="ARBA" id="ARBA00057761"/>
    </source>
</evidence>
<dbReference type="eggNOG" id="KOG2783">
    <property type="taxonomic scope" value="Eukaryota"/>
</dbReference>
<evidence type="ECO:0000256" key="1">
    <source>
        <dbReference type="ARBA" id="ARBA00004305"/>
    </source>
</evidence>
<evidence type="ECO:0000256" key="14">
    <source>
        <dbReference type="ARBA" id="ARBA00073229"/>
    </source>
</evidence>
<keyword evidence="4" id="KW-0436">Ligase</keyword>
<keyword evidence="8" id="KW-0809">Transit peptide</keyword>
<dbReference type="FunFam" id="3.30.930.10:FF:000053">
    <property type="entry name" value="Phenylalanyl-tRNA synthetase mitochondrial"/>
    <property type="match status" value="1"/>
</dbReference>
<dbReference type="NCBIfam" id="TIGR00469">
    <property type="entry name" value="pheS_mito"/>
    <property type="match status" value="1"/>
</dbReference>
<keyword evidence="9" id="KW-0496">Mitochondrion</keyword>
<protein>
    <recommendedName>
        <fullName evidence="14">Phenylalanine--tRNA ligase, mitochondrial</fullName>
        <ecNumber evidence="3">6.1.1.20</ecNumber>
    </recommendedName>
    <alternativeName>
        <fullName evidence="11">Phenylalanyl-tRNA synthetase</fullName>
    </alternativeName>
</protein>
<evidence type="ECO:0000313" key="18">
    <source>
        <dbReference type="Proteomes" id="UP000016922"/>
    </source>
</evidence>
<evidence type="ECO:0000256" key="5">
    <source>
        <dbReference type="ARBA" id="ARBA00022741"/>
    </source>
</evidence>
<dbReference type="CDD" id="cd00496">
    <property type="entry name" value="PheRS_alpha_core"/>
    <property type="match status" value="1"/>
</dbReference>
<accession>S3CYG1</accession>
<dbReference type="SUPFAM" id="SSF54991">
    <property type="entry name" value="Anticodon-binding domain of PheRS"/>
    <property type="match status" value="1"/>
</dbReference>
<dbReference type="AlphaFoldDB" id="S3CYG1"/>
<dbReference type="GO" id="GO:0004826">
    <property type="term" value="F:phenylalanine-tRNA ligase activity"/>
    <property type="evidence" value="ECO:0007669"/>
    <property type="project" value="UniProtKB-EC"/>
</dbReference>
<dbReference type="SUPFAM" id="SSF55681">
    <property type="entry name" value="Class II aaRS and biotin synthetases"/>
    <property type="match status" value="1"/>
</dbReference>
<dbReference type="OMA" id="PISHYPQ"/>
<dbReference type="FunFam" id="3.30.70.380:FF:000002">
    <property type="entry name" value="phenylalanine--tRNA ligase, mitochondrial"/>
    <property type="match status" value="1"/>
</dbReference>
<dbReference type="GO" id="GO:0000049">
    <property type="term" value="F:tRNA binding"/>
    <property type="evidence" value="ECO:0007669"/>
    <property type="project" value="InterPro"/>
</dbReference>
<evidence type="ECO:0000256" key="8">
    <source>
        <dbReference type="ARBA" id="ARBA00022946"/>
    </source>
</evidence>
<dbReference type="GeneID" id="19462667"/>
<dbReference type="KEGG" id="glz:GLAREA_03612"/>
<evidence type="ECO:0000259" key="16">
    <source>
        <dbReference type="PROSITE" id="PS51447"/>
    </source>
</evidence>
<dbReference type="EMBL" id="KE145363">
    <property type="protein sequence ID" value="EPE30645.1"/>
    <property type="molecule type" value="Genomic_DNA"/>
</dbReference>
<evidence type="ECO:0000256" key="11">
    <source>
        <dbReference type="ARBA" id="ARBA00031194"/>
    </source>
</evidence>
<dbReference type="OrthoDB" id="4457at2759"/>
<dbReference type="InterPro" id="IPR002319">
    <property type="entry name" value="Phenylalanyl-tRNA_Synthase"/>
</dbReference>